<gene>
    <name evidence="4" type="primary">LOC104784377</name>
</gene>
<dbReference type="RefSeq" id="XP_010507711.1">
    <property type="nucleotide sequence ID" value="XM_010509409.1"/>
</dbReference>
<evidence type="ECO:0000256" key="1">
    <source>
        <dbReference type="SAM" id="MobiDB-lite"/>
    </source>
</evidence>
<dbReference type="PANTHER" id="PTHR31589">
    <property type="entry name" value="PROTEIN, PUTATIVE (DUF239)-RELATED-RELATED"/>
    <property type="match status" value="1"/>
</dbReference>
<feature type="region of interest" description="Disordered" evidence="1">
    <location>
        <begin position="48"/>
        <end position="75"/>
    </location>
</feature>
<evidence type="ECO:0000313" key="3">
    <source>
        <dbReference type="Proteomes" id="UP000694864"/>
    </source>
</evidence>
<protein>
    <submittedName>
        <fullName evidence="4">Uncharacterized protein LOC104784377</fullName>
    </submittedName>
</protein>
<keyword evidence="3" id="KW-1185">Reference proteome</keyword>
<dbReference type="Gene3D" id="3.90.1320.10">
    <property type="entry name" value="Outer-capsid protein sigma 3, large lobe"/>
    <property type="match status" value="1"/>
</dbReference>
<accession>A0ABM0YY02</accession>
<name>A0ABM0YY02_CAMSA</name>
<dbReference type="InterPro" id="IPR004314">
    <property type="entry name" value="Neprosin"/>
</dbReference>
<dbReference type="Proteomes" id="UP000694864">
    <property type="component" value="Chromosome 4"/>
</dbReference>
<feature type="domain" description="Neprosin PEP catalytic" evidence="2">
    <location>
        <begin position="81"/>
        <end position="335"/>
    </location>
</feature>
<organism evidence="3 4">
    <name type="scientific">Camelina sativa</name>
    <name type="common">False flax</name>
    <name type="synonym">Myagrum sativum</name>
    <dbReference type="NCBI Taxonomy" id="90675"/>
    <lineage>
        <taxon>Eukaryota</taxon>
        <taxon>Viridiplantae</taxon>
        <taxon>Streptophyta</taxon>
        <taxon>Embryophyta</taxon>
        <taxon>Tracheophyta</taxon>
        <taxon>Spermatophyta</taxon>
        <taxon>Magnoliopsida</taxon>
        <taxon>eudicotyledons</taxon>
        <taxon>Gunneridae</taxon>
        <taxon>Pentapetalae</taxon>
        <taxon>rosids</taxon>
        <taxon>malvids</taxon>
        <taxon>Brassicales</taxon>
        <taxon>Brassicaceae</taxon>
        <taxon>Camelineae</taxon>
        <taxon>Camelina</taxon>
    </lineage>
</organism>
<dbReference type="Pfam" id="PF03080">
    <property type="entry name" value="Neprosin"/>
    <property type="match status" value="1"/>
</dbReference>
<sequence>MDVPTFEIVTKEYGFAIDDELTFDVVSKGGDLPCLRLLGLSRRQEPVPSPSSFIEQHRKPGIKSPSEIPRTTGTRAKSEWTTYEAHISKYAEVTTGISQQKLYGTIATINVWEPVVENRTEFSLSQVWITSGDYETENLNTIEVGWQVCEELYNDNKPRLFIYWTSDVYITTGGYNLRKPGFIQTSSEIVLGGAISPVSSVGGRQFEMTILVWKDPRSGNWWLRVGTDLVGYWPRELFTTLGDHARKIDWGGEIIDSESFGRHTKTQMDSGRFPQEGFGNASYFRNIQVVDHTCSFQTTPELFTQADTPYYDVKKLHRDELGTHFFYGGPGFGHMHSGVAFV</sequence>
<dbReference type="PROSITE" id="PS52045">
    <property type="entry name" value="NEPROSIN_PEP_CD"/>
    <property type="match status" value="1"/>
</dbReference>
<evidence type="ECO:0000259" key="2">
    <source>
        <dbReference type="PROSITE" id="PS52045"/>
    </source>
</evidence>
<dbReference type="InterPro" id="IPR053168">
    <property type="entry name" value="Glutamic_endopeptidase"/>
</dbReference>
<dbReference type="GeneID" id="104784377"/>
<reference evidence="4" key="2">
    <citation type="submission" date="2025-08" db="UniProtKB">
        <authorList>
            <consortium name="RefSeq"/>
        </authorList>
    </citation>
    <scope>IDENTIFICATION</scope>
    <source>
        <tissue evidence="4">Leaf</tissue>
    </source>
</reference>
<dbReference type="PANTHER" id="PTHR31589:SF110">
    <property type="entry name" value="PROTEIN, PUTATIVE (DUF239)-RELATED"/>
    <property type="match status" value="1"/>
</dbReference>
<evidence type="ECO:0000313" key="4">
    <source>
        <dbReference type="RefSeq" id="XP_010507711.1"/>
    </source>
</evidence>
<proteinExistence type="predicted"/>
<reference evidence="3" key="1">
    <citation type="journal article" date="2014" name="Nat. Commun.">
        <title>The emerging biofuel crop Camelina sativa retains a highly undifferentiated hexaploid genome structure.</title>
        <authorList>
            <person name="Kagale S."/>
            <person name="Koh C."/>
            <person name="Nixon J."/>
            <person name="Bollina V."/>
            <person name="Clarke W.E."/>
            <person name="Tuteja R."/>
            <person name="Spillane C."/>
            <person name="Robinson S.J."/>
            <person name="Links M.G."/>
            <person name="Clarke C."/>
            <person name="Higgins E.E."/>
            <person name="Huebert T."/>
            <person name="Sharpe A.G."/>
            <person name="Parkin I.A."/>
        </authorList>
    </citation>
    <scope>NUCLEOTIDE SEQUENCE [LARGE SCALE GENOMIC DNA]</scope>
    <source>
        <strain evidence="3">cv. DH55</strain>
    </source>
</reference>